<evidence type="ECO:0000256" key="1">
    <source>
        <dbReference type="SAM" id="Phobius"/>
    </source>
</evidence>
<dbReference type="RefSeq" id="WP_184519046.1">
    <property type="nucleotide sequence ID" value="NZ_JACIJD010000011.1"/>
</dbReference>
<feature type="transmembrane region" description="Helical" evidence="1">
    <location>
        <begin position="166"/>
        <end position="188"/>
    </location>
</feature>
<keyword evidence="1" id="KW-1133">Transmembrane helix</keyword>
<keyword evidence="1" id="KW-0472">Membrane</keyword>
<comment type="caution">
    <text evidence="2">The sequence shown here is derived from an EMBL/GenBank/DDBJ whole genome shotgun (WGS) entry which is preliminary data.</text>
</comment>
<keyword evidence="3" id="KW-1185">Reference proteome</keyword>
<feature type="transmembrane region" description="Helical" evidence="1">
    <location>
        <begin position="135"/>
        <end position="154"/>
    </location>
</feature>
<reference evidence="2 3" key="1">
    <citation type="submission" date="2020-08" db="EMBL/GenBank/DDBJ databases">
        <title>Genomic Encyclopedia of Type Strains, Phase IV (KMG-IV): sequencing the most valuable type-strain genomes for metagenomic binning, comparative biology and taxonomic classification.</title>
        <authorList>
            <person name="Goeker M."/>
        </authorList>
    </citation>
    <scope>NUCLEOTIDE SEQUENCE [LARGE SCALE GENOMIC DNA]</scope>
    <source>
        <strain evidence="2 3">DSM 25622</strain>
    </source>
</reference>
<feature type="transmembrane region" description="Helical" evidence="1">
    <location>
        <begin position="12"/>
        <end position="31"/>
    </location>
</feature>
<accession>A0A840YK04</accession>
<organism evidence="2 3">
    <name type="scientific">Muricoccus pecuniae</name>
    <dbReference type="NCBI Taxonomy" id="693023"/>
    <lineage>
        <taxon>Bacteria</taxon>
        <taxon>Pseudomonadati</taxon>
        <taxon>Pseudomonadota</taxon>
        <taxon>Alphaproteobacteria</taxon>
        <taxon>Acetobacterales</taxon>
        <taxon>Roseomonadaceae</taxon>
        <taxon>Muricoccus</taxon>
    </lineage>
</organism>
<name>A0A840YK04_9PROT</name>
<gene>
    <name evidence="2" type="ORF">FHS87_002695</name>
</gene>
<keyword evidence="1" id="KW-0812">Transmembrane</keyword>
<evidence type="ECO:0000313" key="2">
    <source>
        <dbReference type="EMBL" id="MBB5694643.1"/>
    </source>
</evidence>
<proteinExistence type="predicted"/>
<dbReference type="EMBL" id="JACIJD010000011">
    <property type="protein sequence ID" value="MBB5694643.1"/>
    <property type="molecule type" value="Genomic_DNA"/>
</dbReference>
<feature type="transmembrane region" description="Helical" evidence="1">
    <location>
        <begin position="208"/>
        <end position="225"/>
    </location>
</feature>
<evidence type="ECO:0000313" key="3">
    <source>
        <dbReference type="Proteomes" id="UP000580654"/>
    </source>
</evidence>
<dbReference type="Proteomes" id="UP000580654">
    <property type="component" value="Unassembled WGS sequence"/>
</dbReference>
<sequence length="249" mass="26620">MTTVPRQFFGIPGIALLLGSLLALDGMFMLLHGMNVLQEYLGQSGAFSDRRFSIEQDGGFAEQYEYAKTIACSLFLLGCHRRTGQPVYLALAATFALALLDNALRLHEQVGELAAPSLQSLRQLFESAPEALSEMAFLLVLGLLVAGGLGLGFAKSTQRHRIIGASFVAVLIVLGGFGIAIDLLHSIAGRINLKVDRVFGFIEDGGELVVLSLACAMSCAAFLHFRAPERPYGTKGLGPSPIGVRADRP</sequence>
<protein>
    <submittedName>
        <fullName evidence="2">Uncharacterized protein</fullName>
    </submittedName>
</protein>
<dbReference type="AlphaFoldDB" id="A0A840YK04"/>